<keyword evidence="2" id="KW-1185">Reference proteome</keyword>
<organism evidence="1 2">
    <name type="scientific">Euplotes crassus</name>
    <dbReference type="NCBI Taxonomy" id="5936"/>
    <lineage>
        <taxon>Eukaryota</taxon>
        <taxon>Sar</taxon>
        <taxon>Alveolata</taxon>
        <taxon>Ciliophora</taxon>
        <taxon>Intramacronucleata</taxon>
        <taxon>Spirotrichea</taxon>
        <taxon>Hypotrichia</taxon>
        <taxon>Euplotida</taxon>
        <taxon>Euplotidae</taxon>
        <taxon>Moneuplotes</taxon>
    </lineage>
</organism>
<proteinExistence type="predicted"/>
<evidence type="ECO:0000313" key="2">
    <source>
        <dbReference type="Proteomes" id="UP001295684"/>
    </source>
</evidence>
<protein>
    <submittedName>
        <fullName evidence="1">Uncharacterized protein</fullName>
    </submittedName>
</protein>
<accession>A0AAD2CXA1</accession>
<dbReference type="EMBL" id="CAMPGE010015073">
    <property type="protein sequence ID" value="CAI2373715.1"/>
    <property type="molecule type" value="Genomic_DNA"/>
</dbReference>
<gene>
    <name evidence="1" type="ORF">ECRASSUSDP1_LOCUS15061</name>
</gene>
<comment type="caution">
    <text evidence="1">The sequence shown here is derived from an EMBL/GenBank/DDBJ whole genome shotgun (WGS) entry which is preliminary data.</text>
</comment>
<name>A0AAD2CXA1_EUPCR</name>
<dbReference type="AlphaFoldDB" id="A0AAD2CXA1"/>
<reference evidence="1" key="1">
    <citation type="submission" date="2023-07" db="EMBL/GenBank/DDBJ databases">
        <authorList>
            <consortium name="AG Swart"/>
            <person name="Singh M."/>
            <person name="Singh A."/>
            <person name="Seah K."/>
            <person name="Emmerich C."/>
        </authorList>
    </citation>
    <scope>NUCLEOTIDE SEQUENCE</scope>
    <source>
        <strain evidence="1">DP1</strain>
    </source>
</reference>
<sequence>MEEKESNLLSKALTDLQGNLGTIEQRFTQNMEKKKLLENKKHRETFDLIQKIKQRMDAETEERIQQERYFSKIIEAKTAALLEKYSLKPSDKDSCTDPSVATLTKSQLQLGLFESRLSDLVSRSARLKIEVSNVIEENKEKFEKENFNFRKTLQEQKEKGNDYESDFVKVDKLKSNFEKVKKEFVQDREKDYEALKDQILKELNEEKVYTEVSKAKSIVAKQINELKALCKQEFNSREKSDIEILMAIEKLKEIFEEEIKSKVKITV</sequence>
<dbReference type="Proteomes" id="UP001295684">
    <property type="component" value="Unassembled WGS sequence"/>
</dbReference>
<evidence type="ECO:0000313" key="1">
    <source>
        <dbReference type="EMBL" id="CAI2373715.1"/>
    </source>
</evidence>